<dbReference type="Proteomes" id="UP000216943">
    <property type="component" value="Unassembled WGS sequence"/>
</dbReference>
<dbReference type="InterPro" id="IPR029063">
    <property type="entry name" value="SAM-dependent_MTases_sf"/>
</dbReference>
<dbReference type="InterPro" id="IPR018117">
    <property type="entry name" value="C5_DNA_meth_AS"/>
</dbReference>
<dbReference type="PRINTS" id="PR00105">
    <property type="entry name" value="C5METTRFRASE"/>
</dbReference>
<dbReference type="OrthoDB" id="9813719at2"/>
<comment type="caution">
    <text evidence="8">The sequence shown here is derived from an EMBL/GenBank/DDBJ whole genome shotgun (WGS) entry which is preliminary data.</text>
</comment>
<comment type="similarity">
    <text evidence="5 6">Belongs to the class I-like SAM-binding methyltransferase superfamily. C5-methyltransferase family.</text>
</comment>
<dbReference type="Gene3D" id="3.90.120.30">
    <property type="match status" value="1"/>
</dbReference>
<dbReference type="SUPFAM" id="SSF53335">
    <property type="entry name" value="S-adenosyl-L-methionine-dependent methyltransferases"/>
    <property type="match status" value="1"/>
</dbReference>
<evidence type="ECO:0000313" key="9">
    <source>
        <dbReference type="Proteomes" id="UP000216943"/>
    </source>
</evidence>
<protein>
    <recommendedName>
        <fullName evidence="7">Cytosine-specific methyltransferase</fullName>
        <ecNumber evidence="7">2.1.1.37</ecNumber>
    </recommendedName>
</protein>
<sequence length="388" mass="44279">MEIFDNNFSIKNIREKLNITRKEFSDALGFNKTSEKMLKHWEMNQKKIPWDIYEKIINFPTSPLLASPSKQNSRFTQIDLFAGIGGIRLGFQKHGGRTIFSSEWDKFAQKTYRINYGDTPSGDITKIPANEIPDHDILLAGFPCQPFSNAGLKLGFEDTRGTLFFNIASILKEKKPKAFLLENVKNLRTHDNGKTLKVILTTLNELGYYVPDPQILNAYHFGSPQNRERIIIVGFHKSYLPKNFSNFVYPTGKINEKITVGDILEKNVDDKYTISDKLWNGHIERKKLHQKKGNGFGFSLFNNASKYTSTISARYYKDGSEALIQQEGKNPRMLTPRECARLQGFPENFVIPVSNAQSYKQFGNSVNINVIDAVAGKMIKFLEENKVL</sequence>
<dbReference type="InterPro" id="IPR050750">
    <property type="entry name" value="C5-MTase"/>
</dbReference>
<dbReference type="EC" id="2.1.1.37" evidence="7"/>
<dbReference type="PANTHER" id="PTHR46098:SF1">
    <property type="entry name" value="TRNA (CYTOSINE(38)-C(5))-METHYLTRANSFERASE"/>
    <property type="match status" value="1"/>
</dbReference>
<accession>A0A269TJE6</accession>
<dbReference type="PANTHER" id="PTHR46098">
    <property type="entry name" value="TRNA (CYTOSINE(38)-C(5))-METHYLTRANSFERASE"/>
    <property type="match status" value="1"/>
</dbReference>
<dbReference type="Gene3D" id="3.40.50.150">
    <property type="entry name" value="Vaccinia Virus protein VP39"/>
    <property type="match status" value="1"/>
</dbReference>
<dbReference type="Gene3D" id="1.10.260.40">
    <property type="entry name" value="lambda repressor-like DNA-binding domains"/>
    <property type="match status" value="1"/>
</dbReference>
<keyword evidence="1 5" id="KW-0489">Methyltransferase</keyword>
<reference evidence="9" key="1">
    <citation type="submission" date="2017-08" db="EMBL/GenBank/DDBJ databases">
        <authorList>
            <person name="Alvarez-Ponce D."/>
            <person name="Weitzman C.L."/>
            <person name="Tillett R.L."/>
            <person name="Sandmeier F.C."/>
            <person name="Tracy C.R."/>
        </authorList>
    </citation>
    <scope>NUCLEOTIDE SEQUENCE [LARGE SCALE GENOMIC DNA]</scope>
    <source>
        <strain evidence="9">723</strain>
    </source>
</reference>
<dbReference type="Pfam" id="PF00145">
    <property type="entry name" value="DNA_methylase"/>
    <property type="match status" value="1"/>
</dbReference>
<dbReference type="GO" id="GO:0032259">
    <property type="term" value="P:methylation"/>
    <property type="evidence" value="ECO:0007669"/>
    <property type="project" value="UniProtKB-KW"/>
</dbReference>
<dbReference type="GO" id="GO:0003886">
    <property type="term" value="F:DNA (cytosine-5-)-methyltransferase activity"/>
    <property type="evidence" value="ECO:0007669"/>
    <property type="project" value="UniProtKB-EC"/>
</dbReference>
<name>A0A269TJE6_9BACT</name>
<dbReference type="GO" id="GO:0003677">
    <property type="term" value="F:DNA binding"/>
    <property type="evidence" value="ECO:0007669"/>
    <property type="project" value="InterPro"/>
</dbReference>
<dbReference type="InterPro" id="IPR010982">
    <property type="entry name" value="Lambda_DNA-bd_dom_sf"/>
</dbReference>
<proteinExistence type="inferred from homology"/>
<keyword evidence="2 5" id="KW-0808">Transferase</keyword>
<gene>
    <name evidence="8" type="ORF">CJJ23_01810</name>
</gene>
<dbReference type="REBASE" id="265893">
    <property type="entry name" value="M.Mag723ORF1810P"/>
</dbReference>
<keyword evidence="3 5" id="KW-0949">S-adenosyl-L-methionine</keyword>
<dbReference type="CDD" id="cd00315">
    <property type="entry name" value="Cyt_C5_DNA_methylase"/>
    <property type="match status" value="1"/>
</dbReference>
<evidence type="ECO:0000256" key="7">
    <source>
        <dbReference type="RuleBase" id="RU000417"/>
    </source>
</evidence>
<dbReference type="AlphaFoldDB" id="A0A269TJE6"/>
<dbReference type="NCBIfam" id="TIGR00675">
    <property type="entry name" value="dcm"/>
    <property type="match status" value="1"/>
</dbReference>
<dbReference type="PROSITE" id="PS00095">
    <property type="entry name" value="C5_MTASE_2"/>
    <property type="match status" value="1"/>
</dbReference>
<dbReference type="InterPro" id="IPR001525">
    <property type="entry name" value="C5_MeTfrase"/>
</dbReference>
<keyword evidence="4" id="KW-0680">Restriction system</keyword>
<dbReference type="InterPro" id="IPR031303">
    <property type="entry name" value="C5_meth_CS"/>
</dbReference>
<evidence type="ECO:0000256" key="6">
    <source>
        <dbReference type="RuleBase" id="RU000416"/>
    </source>
</evidence>
<evidence type="ECO:0000256" key="4">
    <source>
        <dbReference type="ARBA" id="ARBA00022747"/>
    </source>
</evidence>
<evidence type="ECO:0000256" key="2">
    <source>
        <dbReference type="ARBA" id="ARBA00022679"/>
    </source>
</evidence>
<comment type="catalytic activity">
    <reaction evidence="7">
        <text>a 2'-deoxycytidine in DNA + S-adenosyl-L-methionine = a 5-methyl-2'-deoxycytidine in DNA + S-adenosyl-L-homocysteine + H(+)</text>
        <dbReference type="Rhea" id="RHEA:13681"/>
        <dbReference type="Rhea" id="RHEA-COMP:11369"/>
        <dbReference type="Rhea" id="RHEA-COMP:11370"/>
        <dbReference type="ChEBI" id="CHEBI:15378"/>
        <dbReference type="ChEBI" id="CHEBI:57856"/>
        <dbReference type="ChEBI" id="CHEBI:59789"/>
        <dbReference type="ChEBI" id="CHEBI:85452"/>
        <dbReference type="ChEBI" id="CHEBI:85454"/>
        <dbReference type="EC" id="2.1.1.37"/>
    </reaction>
</comment>
<feature type="active site" evidence="5">
    <location>
        <position position="144"/>
    </location>
</feature>
<evidence type="ECO:0000256" key="5">
    <source>
        <dbReference type="PROSITE-ProRule" id="PRU01016"/>
    </source>
</evidence>
<dbReference type="EMBL" id="NQNY01000004">
    <property type="protein sequence ID" value="PAK21531.1"/>
    <property type="molecule type" value="Genomic_DNA"/>
</dbReference>
<evidence type="ECO:0000256" key="1">
    <source>
        <dbReference type="ARBA" id="ARBA00022603"/>
    </source>
</evidence>
<dbReference type="GO" id="GO:0009307">
    <property type="term" value="P:DNA restriction-modification system"/>
    <property type="evidence" value="ECO:0007669"/>
    <property type="project" value="UniProtKB-KW"/>
</dbReference>
<dbReference type="PROSITE" id="PS51679">
    <property type="entry name" value="SAM_MT_C5"/>
    <property type="match status" value="1"/>
</dbReference>
<evidence type="ECO:0000256" key="3">
    <source>
        <dbReference type="ARBA" id="ARBA00022691"/>
    </source>
</evidence>
<organism evidence="8 9">
    <name type="scientific">Mycoplasmopsis agassizii</name>
    <dbReference type="NCBI Taxonomy" id="33922"/>
    <lineage>
        <taxon>Bacteria</taxon>
        <taxon>Bacillati</taxon>
        <taxon>Mycoplasmatota</taxon>
        <taxon>Mycoplasmoidales</taxon>
        <taxon>Metamycoplasmataceae</taxon>
        <taxon>Mycoplasmopsis</taxon>
    </lineage>
</organism>
<evidence type="ECO:0000313" key="8">
    <source>
        <dbReference type="EMBL" id="PAK21531.1"/>
    </source>
</evidence>
<dbReference type="PROSITE" id="PS00094">
    <property type="entry name" value="C5_MTASE_1"/>
    <property type="match status" value="1"/>
</dbReference>